<evidence type="ECO:0000313" key="6">
    <source>
        <dbReference type="Proteomes" id="UP000054559"/>
    </source>
</evidence>
<dbReference type="GO" id="GO:0000502">
    <property type="term" value="C:proteasome complex"/>
    <property type="evidence" value="ECO:0007669"/>
    <property type="project" value="UniProtKB-KW"/>
</dbReference>
<keyword evidence="2 3" id="KW-0040">ANK repeat</keyword>
<protein>
    <submittedName>
        <fullName evidence="5">26S proteasome non-ATPase regulatory subunit 10</fullName>
    </submittedName>
</protein>
<dbReference type="PANTHER" id="PTHR24171">
    <property type="entry name" value="ANKYRIN REPEAT DOMAIN-CONTAINING PROTEIN 39-RELATED"/>
    <property type="match status" value="1"/>
</dbReference>
<gene>
    <name evidence="5" type="ORF">CISG_03935</name>
</gene>
<feature type="repeat" description="ANK" evidence="3">
    <location>
        <begin position="34"/>
        <end position="66"/>
    </location>
</feature>
<evidence type="ECO:0000256" key="1">
    <source>
        <dbReference type="ARBA" id="ARBA00022737"/>
    </source>
</evidence>
<dbReference type="STRING" id="454286.A0A0J8TJP8"/>
<keyword evidence="1" id="KW-0677">Repeat</keyword>
<dbReference type="InterPro" id="IPR036770">
    <property type="entry name" value="Ankyrin_rpt-contain_sf"/>
</dbReference>
<dbReference type="PROSITE" id="PS50297">
    <property type="entry name" value="ANK_REP_REGION"/>
    <property type="match status" value="3"/>
</dbReference>
<dbReference type="GO" id="GO:0085020">
    <property type="term" value="P:protein K6-linked ubiquitination"/>
    <property type="evidence" value="ECO:0007669"/>
    <property type="project" value="TreeGrafter"/>
</dbReference>
<organism evidence="5 6">
    <name type="scientific">Coccidioides immitis RMSCC 3703</name>
    <dbReference type="NCBI Taxonomy" id="454286"/>
    <lineage>
        <taxon>Eukaryota</taxon>
        <taxon>Fungi</taxon>
        <taxon>Dikarya</taxon>
        <taxon>Ascomycota</taxon>
        <taxon>Pezizomycotina</taxon>
        <taxon>Eurotiomycetes</taxon>
        <taxon>Eurotiomycetidae</taxon>
        <taxon>Onygenales</taxon>
        <taxon>Onygenaceae</taxon>
        <taxon>Coccidioides</taxon>
    </lineage>
</organism>
<dbReference type="InterPro" id="IPR002110">
    <property type="entry name" value="Ankyrin_rpt"/>
</dbReference>
<accession>A0A0J8TJP8</accession>
<feature type="compositionally biased region" description="Basic and acidic residues" evidence="4">
    <location>
        <begin position="289"/>
        <end position="298"/>
    </location>
</feature>
<dbReference type="SMART" id="SM00248">
    <property type="entry name" value="ANK"/>
    <property type="match status" value="5"/>
</dbReference>
<dbReference type="PROSITE" id="PS50088">
    <property type="entry name" value="ANK_REPEAT"/>
    <property type="match status" value="3"/>
</dbReference>
<keyword evidence="5" id="KW-0647">Proteasome</keyword>
<dbReference type="AlphaFoldDB" id="A0A0J8TJP8"/>
<reference evidence="6" key="1">
    <citation type="journal article" date="2010" name="Genome Res.">
        <title>Population genomic sequencing of Coccidioides fungi reveals recent hybridization and transposon control.</title>
        <authorList>
            <person name="Neafsey D.E."/>
            <person name="Barker B.M."/>
            <person name="Sharpton T.J."/>
            <person name="Stajich J.E."/>
            <person name="Park D.J."/>
            <person name="Whiston E."/>
            <person name="Hung C.-Y."/>
            <person name="McMahan C."/>
            <person name="White J."/>
            <person name="Sykes S."/>
            <person name="Heiman D."/>
            <person name="Young S."/>
            <person name="Zeng Q."/>
            <person name="Abouelleil A."/>
            <person name="Aftuck L."/>
            <person name="Bessette D."/>
            <person name="Brown A."/>
            <person name="FitzGerald M."/>
            <person name="Lui A."/>
            <person name="Macdonald J.P."/>
            <person name="Priest M."/>
            <person name="Orbach M.J."/>
            <person name="Galgiani J.N."/>
            <person name="Kirkland T.N."/>
            <person name="Cole G.T."/>
            <person name="Birren B.W."/>
            <person name="Henn M.R."/>
            <person name="Taylor J.W."/>
            <person name="Rounsley S.D."/>
        </authorList>
    </citation>
    <scope>NUCLEOTIDE SEQUENCE [LARGE SCALE GENOMIC DNA]</scope>
    <source>
        <strain evidence="6">RMSCC 3703</strain>
    </source>
</reference>
<name>A0A0J8TJP8_COCIT</name>
<dbReference type="Pfam" id="PF00023">
    <property type="entry name" value="Ank"/>
    <property type="match status" value="1"/>
</dbReference>
<evidence type="ECO:0000256" key="4">
    <source>
        <dbReference type="SAM" id="MobiDB-lite"/>
    </source>
</evidence>
<feature type="repeat" description="ANK" evidence="3">
    <location>
        <begin position="100"/>
        <end position="132"/>
    </location>
</feature>
<dbReference type="Gene3D" id="1.25.40.20">
    <property type="entry name" value="Ankyrin repeat-containing domain"/>
    <property type="match status" value="2"/>
</dbReference>
<evidence type="ECO:0000256" key="3">
    <source>
        <dbReference type="PROSITE-ProRule" id="PRU00023"/>
    </source>
</evidence>
<feature type="region of interest" description="Disordered" evidence="4">
    <location>
        <begin position="289"/>
        <end position="318"/>
    </location>
</feature>
<dbReference type="GO" id="GO:0004842">
    <property type="term" value="F:ubiquitin-protein transferase activity"/>
    <property type="evidence" value="ECO:0007669"/>
    <property type="project" value="TreeGrafter"/>
</dbReference>
<dbReference type="SUPFAM" id="SSF48403">
    <property type="entry name" value="Ankyrin repeat"/>
    <property type="match status" value="1"/>
</dbReference>
<dbReference type="Pfam" id="PF12796">
    <property type="entry name" value="Ank_2"/>
    <property type="match status" value="1"/>
</dbReference>
<proteinExistence type="predicted"/>
<dbReference type="PANTHER" id="PTHR24171:SF8">
    <property type="entry name" value="BRCA1-ASSOCIATED RING DOMAIN PROTEIN 1"/>
    <property type="match status" value="1"/>
</dbReference>
<sequence>MDGHHYMKQRNRGSMEIVRQLLDNDANKNARTDSGWTPLHEAVKKKKIDIVQLLIEKDAEVNANFDNRWTPLHEAVKRKSKEIVQQLLDNGADLSAKMNSGWTPLHEAAKEGNMEIVQQLLDKGANTDARMDNGWTPLDEAITGRDITIVQLMTRIATPKNADYERWTLKLLHEISSNLLSMVFRSIATLIHEVRSSHFATHPLVTPDNGLYTKKPTLRLANLFTKRLPTLIPQLSQLLMRPKPAWRPSEREPTEIAQDGEEVIKLREKIQLLESVIRLKKELNALEANDRKHSRSESLDAATSNTTPPKRSLRKSSDETDYAYLQRYREVASEIGEEFEDPVKLKKNLFIWSLDKPMRTKLDEQLEIPDSIDEIVALATRLRPGVLAAHAKARPYNHARQRRNRG</sequence>
<dbReference type="EMBL" id="DS268132">
    <property type="protein sequence ID" value="KMU73957.1"/>
    <property type="molecule type" value="Genomic_DNA"/>
</dbReference>
<dbReference type="Proteomes" id="UP000054559">
    <property type="component" value="Unassembled WGS sequence"/>
</dbReference>
<evidence type="ECO:0000313" key="5">
    <source>
        <dbReference type="EMBL" id="KMU73957.1"/>
    </source>
</evidence>
<feature type="repeat" description="ANK" evidence="3">
    <location>
        <begin position="67"/>
        <end position="99"/>
    </location>
</feature>
<dbReference type="PRINTS" id="PR01415">
    <property type="entry name" value="ANKYRIN"/>
</dbReference>
<evidence type="ECO:0000256" key="2">
    <source>
        <dbReference type="ARBA" id="ARBA00023043"/>
    </source>
</evidence>